<feature type="region of interest" description="Disordered" evidence="1">
    <location>
        <begin position="34"/>
        <end position="72"/>
    </location>
</feature>
<dbReference type="Proteomes" id="UP000887116">
    <property type="component" value="Unassembled WGS sequence"/>
</dbReference>
<sequence length="154" mass="17430">MEPATEEEYQVILGEIALFTWLIENSKIYTYKPGDASKNLTSKNANSTENNTKDKSKIKNSVKTKSPDNEEFQCPRKAERIIKEIPINQVVCTTKNTFAVLEDEQPTVDKSDPPIPSTPKIKPIMMKITKNNNIILQEISRKYSNTSTRRPGIG</sequence>
<evidence type="ECO:0000256" key="1">
    <source>
        <dbReference type="SAM" id="MobiDB-lite"/>
    </source>
</evidence>
<feature type="compositionally biased region" description="Polar residues" evidence="1">
    <location>
        <begin position="38"/>
        <end position="50"/>
    </location>
</feature>
<name>A0A8X6HQ94_TRICU</name>
<gene>
    <name evidence="2" type="ORF">TNCT_632031</name>
</gene>
<dbReference type="EMBL" id="BMAO01026170">
    <property type="protein sequence ID" value="GFR07504.1"/>
    <property type="molecule type" value="Genomic_DNA"/>
</dbReference>
<proteinExistence type="predicted"/>
<keyword evidence="3" id="KW-1185">Reference proteome</keyword>
<comment type="caution">
    <text evidence="2">The sequence shown here is derived from an EMBL/GenBank/DDBJ whole genome shotgun (WGS) entry which is preliminary data.</text>
</comment>
<accession>A0A8X6HQ94</accession>
<protein>
    <submittedName>
        <fullName evidence="2">Uncharacterized protein</fullName>
    </submittedName>
</protein>
<organism evidence="2 3">
    <name type="scientific">Trichonephila clavata</name>
    <name type="common">Joro spider</name>
    <name type="synonym">Nephila clavata</name>
    <dbReference type="NCBI Taxonomy" id="2740835"/>
    <lineage>
        <taxon>Eukaryota</taxon>
        <taxon>Metazoa</taxon>
        <taxon>Ecdysozoa</taxon>
        <taxon>Arthropoda</taxon>
        <taxon>Chelicerata</taxon>
        <taxon>Arachnida</taxon>
        <taxon>Araneae</taxon>
        <taxon>Araneomorphae</taxon>
        <taxon>Entelegynae</taxon>
        <taxon>Araneoidea</taxon>
        <taxon>Nephilidae</taxon>
        <taxon>Trichonephila</taxon>
    </lineage>
</organism>
<reference evidence="2" key="1">
    <citation type="submission" date="2020-07" db="EMBL/GenBank/DDBJ databases">
        <title>Multicomponent nature underlies the extraordinary mechanical properties of spider dragline silk.</title>
        <authorList>
            <person name="Kono N."/>
            <person name="Nakamura H."/>
            <person name="Mori M."/>
            <person name="Yoshida Y."/>
            <person name="Ohtoshi R."/>
            <person name="Malay A.D."/>
            <person name="Moran D.A.P."/>
            <person name="Tomita M."/>
            <person name="Numata K."/>
            <person name="Arakawa K."/>
        </authorList>
    </citation>
    <scope>NUCLEOTIDE SEQUENCE</scope>
</reference>
<evidence type="ECO:0000313" key="2">
    <source>
        <dbReference type="EMBL" id="GFR07504.1"/>
    </source>
</evidence>
<evidence type="ECO:0000313" key="3">
    <source>
        <dbReference type="Proteomes" id="UP000887116"/>
    </source>
</evidence>
<dbReference type="AlphaFoldDB" id="A0A8X6HQ94"/>